<feature type="modified residue" description="4-aspartylphosphate" evidence="3">
    <location>
        <position position="60"/>
    </location>
</feature>
<dbReference type="PRINTS" id="PR00038">
    <property type="entry name" value="HTHLUXR"/>
</dbReference>
<evidence type="ECO:0000313" key="7">
    <source>
        <dbReference type="Proteomes" id="UP001606300"/>
    </source>
</evidence>
<dbReference type="SUPFAM" id="SSF46894">
    <property type="entry name" value="C-terminal effector domain of the bipartite response regulators"/>
    <property type="match status" value="1"/>
</dbReference>
<dbReference type="InterPro" id="IPR011006">
    <property type="entry name" value="CheY-like_superfamily"/>
</dbReference>
<dbReference type="InterPro" id="IPR016032">
    <property type="entry name" value="Sig_transdc_resp-reg_C-effctor"/>
</dbReference>
<dbReference type="SMART" id="SM00448">
    <property type="entry name" value="REC"/>
    <property type="match status" value="1"/>
</dbReference>
<name>A0ABW7ERN8_9BURK</name>
<dbReference type="RefSeq" id="WP_394470998.1">
    <property type="nucleotide sequence ID" value="NZ_JBIGHY010000004.1"/>
</dbReference>
<reference evidence="6 7" key="1">
    <citation type="submission" date="2024-09" db="EMBL/GenBank/DDBJ databases">
        <title>Novel species of the genus Pelomonas and Roseateles isolated from streams.</title>
        <authorList>
            <person name="Lu H."/>
        </authorList>
    </citation>
    <scope>NUCLEOTIDE SEQUENCE [LARGE SCALE GENOMIC DNA]</scope>
    <source>
        <strain evidence="6 7">DC23W</strain>
    </source>
</reference>
<dbReference type="Gene3D" id="3.40.50.2300">
    <property type="match status" value="1"/>
</dbReference>
<dbReference type="EMBL" id="JBIGHY010000004">
    <property type="protein sequence ID" value="MFG6414935.1"/>
    <property type="molecule type" value="Genomic_DNA"/>
</dbReference>
<dbReference type="InterPro" id="IPR058245">
    <property type="entry name" value="NreC/VraR/RcsB-like_REC"/>
</dbReference>
<gene>
    <name evidence="6" type="ORF">ACG02S_13630</name>
</gene>
<keyword evidence="7" id="KW-1185">Reference proteome</keyword>
<evidence type="ECO:0000259" key="4">
    <source>
        <dbReference type="PROSITE" id="PS50043"/>
    </source>
</evidence>
<dbReference type="Pfam" id="PF00072">
    <property type="entry name" value="Response_reg"/>
    <property type="match status" value="1"/>
</dbReference>
<evidence type="ECO:0000256" key="2">
    <source>
        <dbReference type="ARBA" id="ARBA00023125"/>
    </source>
</evidence>
<dbReference type="Pfam" id="PF00196">
    <property type="entry name" value="GerE"/>
    <property type="match status" value="1"/>
</dbReference>
<dbReference type="PROSITE" id="PS00622">
    <property type="entry name" value="HTH_LUXR_1"/>
    <property type="match status" value="1"/>
</dbReference>
<dbReference type="SMART" id="SM00421">
    <property type="entry name" value="HTH_LUXR"/>
    <property type="match status" value="1"/>
</dbReference>
<dbReference type="Proteomes" id="UP001606300">
    <property type="component" value="Unassembled WGS sequence"/>
</dbReference>
<dbReference type="CDD" id="cd06170">
    <property type="entry name" value="LuxR_C_like"/>
    <property type="match status" value="1"/>
</dbReference>
<dbReference type="PROSITE" id="PS50110">
    <property type="entry name" value="RESPONSE_REGULATORY"/>
    <property type="match status" value="1"/>
</dbReference>
<keyword evidence="1 3" id="KW-0597">Phosphoprotein</keyword>
<dbReference type="InterPro" id="IPR001789">
    <property type="entry name" value="Sig_transdc_resp-reg_receiver"/>
</dbReference>
<dbReference type="PANTHER" id="PTHR43214">
    <property type="entry name" value="TWO-COMPONENT RESPONSE REGULATOR"/>
    <property type="match status" value="1"/>
</dbReference>
<organism evidence="6 7">
    <name type="scientific">Pelomonas dachongensis</name>
    <dbReference type="NCBI Taxonomy" id="3299029"/>
    <lineage>
        <taxon>Bacteria</taxon>
        <taxon>Pseudomonadati</taxon>
        <taxon>Pseudomonadota</taxon>
        <taxon>Betaproteobacteria</taxon>
        <taxon>Burkholderiales</taxon>
        <taxon>Sphaerotilaceae</taxon>
        <taxon>Roseateles</taxon>
    </lineage>
</organism>
<keyword evidence="2" id="KW-0238">DNA-binding</keyword>
<evidence type="ECO:0000259" key="5">
    <source>
        <dbReference type="PROSITE" id="PS50110"/>
    </source>
</evidence>
<accession>A0ABW7ERN8</accession>
<sequence>MSPAPAQVRLLLVDDHPLMRDGIAALVQRQPDLHVVGEASNGVEAVERFAELQPDVTLMDLQMPRMDGLQAITLIRKQSPRAKVLVLTTYKGDIQAWRALKEGAVGYLVKTALRASLLEAIRTVHAGGRWVPADIAVDIARHAGDEMLTDREVEVMRYIAQGHSNREVGALLSVAEDTIKSRVKSILLKLNARDRTHAVTIALQRGLLQL</sequence>
<dbReference type="SUPFAM" id="SSF52172">
    <property type="entry name" value="CheY-like"/>
    <property type="match status" value="1"/>
</dbReference>
<protein>
    <submittedName>
        <fullName evidence="6">Response regulator</fullName>
    </submittedName>
</protein>
<proteinExistence type="predicted"/>
<dbReference type="PROSITE" id="PS50043">
    <property type="entry name" value="HTH_LUXR_2"/>
    <property type="match status" value="1"/>
</dbReference>
<dbReference type="CDD" id="cd17535">
    <property type="entry name" value="REC_NarL-like"/>
    <property type="match status" value="1"/>
</dbReference>
<dbReference type="PANTHER" id="PTHR43214:SF43">
    <property type="entry name" value="TWO-COMPONENT RESPONSE REGULATOR"/>
    <property type="match status" value="1"/>
</dbReference>
<evidence type="ECO:0000313" key="6">
    <source>
        <dbReference type="EMBL" id="MFG6414935.1"/>
    </source>
</evidence>
<dbReference type="InterPro" id="IPR039420">
    <property type="entry name" value="WalR-like"/>
</dbReference>
<dbReference type="InterPro" id="IPR000792">
    <property type="entry name" value="Tscrpt_reg_LuxR_C"/>
</dbReference>
<evidence type="ECO:0000256" key="3">
    <source>
        <dbReference type="PROSITE-ProRule" id="PRU00169"/>
    </source>
</evidence>
<feature type="domain" description="Response regulatory" evidence="5">
    <location>
        <begin position="9"/>
        <end position="125"/>
    </location>
</feature>
<evidence type="ECO:0000256" key="1">
    <source>
        <dbReference type="ARBA" id="ARBA00022553"/>
    </source>
</evidence>
<feature type="domain" description="HTH luxR-type" evidence="4">
    <location>
        <begin position="141"/>
        <end position="206"/>
    </location>
</feature>
<comment type="caution">
    <text evidence="6">The sequence shown here is derived from an EMBL/GenBank/DDBJ whole genome shotgun (WGS) entry which is preliminary data.</text>
</comment>